<comment type="similarity">
    <text evidence="1 3">Belongs to the short-chain dehydrogenases/reductases (SDR) family.</text>
</comment>
<dbReference type="AlphaFoldDB" id="A0A5N6MHV9"/>
<dbReference type="SUPFAM" id="SSF51735">
    <property type="entry name" value="NAD(P)-binding Rossmann-fold domains"/>
    <property type="match status" value="1"/>
</dbReference>
<dbReference type="Pfam" id="PF00106">
    <property type="entry name" value="adh_short"/>
    <property type="match status" value="1"/>
</dbReference>
<sequence>MDMNGRIAVVTGAASGMGLESVKALSRAGATVYGLDLRQEALDAALAGVDRAEGYAADVSDSTAVNAFFEMVESRHGKLDILVNAAGVSTPNQTKQAWVNDINNKMIAAAKTGESYFPEFIEEITDEDFRRVMAINLDGTFYTMRAAAPLLKAAGGGSITNFSSVAGLLGIPMPSYYPASKAAVVGLTKAAAAELAPFDIRVNAIAPAGINTPMFTASGDDHVEFLLALQPLKRVADPAEVGQTVLFLASDAAKHYTGQTLSPSGGGLMA</sequence>
<reference evidence="4 5" key="1">
    <citation type="submission" date="2019-08" db="EMBL/GenBank/DDBJ databases">
        <title>Arthrobacter sp. nov., isolated from plateau pika and Tibetan wild ass.</title>
        <authorList>
            <person name="Ge Y."/>
        </authorList>
    </citation>
    <scope>NUCLEOTIDE SEQUENCE [LARGE SCALE GENOMIC DNA]</scope>
    <source>
        <strain evidence="4 5">785</strain>
    </source>
</reference>
<dbReference type="EMBL" id="VTFX01000004">
    <property type="protein sequence ID" value="KAD3633177.1"/>
    <property type="molecule type" value="Genomic_DNA"/>
</dbReference>
<evidence type="ECO:0000256" key="2">
    <source>
        <dbReference type="ARBA" id="ARBA00023002"/>
    </source>
</evidence>
<dbReference type="Proteomes" id="UP000326852">
    <property type="component" value="Unassembled WGS sequence"/>
</dbReference>
<name>A0A5N6MHV9_9MICC</name>
<proteinExistence type="inferred from homology"/>
<evidence type="ECO:0000313" key="4">
    <source>
        <dbReference type="EMBL" id="KAD3633177.1"/>
    </source>
</evidence>
<evidence type="ECO:0000313" key="5">
    <source>
        <dbReference type="Proteomes" id="UP000326852"/>
    </source>
</evidence>
<dbReference type="InterPro" id="IPR036291">
    <property type="entry name" value="NAD(P)-bd_dom_sf"/>
</dbReference>
<organism evidence="4 5">
    <name type="scientific">Arthrobacter yangruifuii</name>
    <dbReference type="NCBI Taxonomy" id="2606616"/>
    <lineage>
        <taxon>Bacteria</taxon>
        <taxon>Bacillati</taxon>
        <taxon>Actinomycetota</taxon>
        <taxon>Actinomycetes</taxon>
        <taxon>Micrococcales</taxon>
        <taxon>Micrococcaceae</taxon>
        <taxon>Arthrobacter</taxon>
    </lineage>
</organism>
<dbReference type="RefSeq" id="WP_152272384.1">
    <property type="nucleotide sequence ID" value="NZ_VTFX01000004.1"/>
</dbReference>
<dbReference type="CDD" id="cd05233">
    <property type="entry name" value="SDR_c"/>
    <property type="match status" value="1"/>
</dbReference>
<keyword evidence="5" id="KW-1185">Reference proteome</keyword>
<keyword evidence="2" id="KW-0560">Oxidoreductase</keyword>
<evidence type="ECO:0000256" key="3">
    <source>
        <dbReference type="RuleBase" id="RU000363"/>
    </source>
</evidence>
<dbReference type="PRINTS" id="PR00081">
    <property type="entry name" value="GDHRDH"/>
</dbReference>
<gene>
    <name evidence="4" type="ORF">GD627_10155</name>
</gene>
<dbReference type="GO" id="GO:0016491">
    <property type="term" value="F:oxidoreductase activity"/>
    <property type="evidence" value="ECO:0007669"/>
    <property type="project" value="UniProtKB-KW"/>
</dbReference>
<comment type="caution">
    <text evidence="4">The sequence shown here is derived from an EMBL/GenBank/DDBJ whole genome shotgun (WGS) entry which is preliminary data.</text>
</comment>
<dbReference type="FunFam" id="3.40.50.720:FF:000084">
    <property type="entry name" value="Short-chain dehydrogenase reductase"/>
    <property type="match status" value="1"/>
</dbReference>
<dbReference type="Gene3D" id="3.40.50.720">
    <property type="entry name" value="NAD(P)-binding Rossmann-like Domain"/>
    <property type="match status" value="1"/>
</dbReference>
<evidence type="ECO:0000256" key="1">
    <source>
        <dbReference type="ARBA" id="ARBA00006484"/>
    </source>
</evidence>
<dbReference type="InterPro" id="IPR002347">
    <property type="entry name" value="SDR_fam"/>
</dbReference>
<dbReference type="PRINTS" id="PR00080">
    <property type="entry name" value="SDRFAMILY"/>
</dbReference>
<dbReference type="PANTHER" id="PTHR24321">
    <property type="entry name" value="DEHYDROGENASES, SHORT CHAIN"/>
    <property type="match status" value="1"/>
</dbReference>
<dbReference type="PANTHER" id="PTHR24321:SF15">
    <property type="entry name" value="OXIDOREDUCTASE UCPA"/>
    <property type="match status" value="1"/>
</dbReference>
<protein>
    <submittedName>
        <fullName evidence="4">SDR family oxidoreductase</fullName>
    </submittedName>
</protein>
<accession>A0A5N6MHV9</accession>